<dbReference type="InterPro" id="IPR011199">
    <property type="entry name" value="Bacillithiol_biosynth_BshC"/>
</dbReference>
<evidence type="ECO:0000259" key="3">
    <source>
        <dbReference type="Pfam" id="PF10079"/>
    </source>
</evidence>
<dbReference type="EMBL" id="JACHKT010000020">
    <property type="protein sequence ID" value="MBB6004158.1"/>
    <property type="molecule type" value="Genomic_DNA"/>
</dbReference>
<dbReference type="AlphaFoldDB" id="A0A841EU38"/>
<dbReference type="EC" id="6.-.-.-" evidence="2"/>
<dbReference type="PIRSF" id="PIRSF012535">
    <property type="entry name" value="UCP012535"/>
    <property type="match status" value="1"/>
</dbReference>
<comment type="caution">
    <text evidence="5">The sequence shown here is derived from an EMBL/GenBank/DDBJ whole genome shotgun (WGS) entry which is preliminary data.</text>
</comment>
<dbReference type="Pfam" id="PF10079">
    <property type="entry name" value="Rossmann-like_BshC"/>
    <property type="match status" value="1"/>
</dbReference>
<keyword evidence="1 2" id="KW-0436">Ligase</keyword>
<feature type="domain" description="Bacillithiol biosynthesis BshC N-terminal Rossmann-like" evidence="3">
    <location>
        <begin position="1"/>
        <end position="357"/>
    </location>
</feature>
<dbReference type="HAMAP" id="MF_01867">
    <property type="entry name" value="BshC"/>
    <property type="match status" value="1"/>
</dbReference>
<dbReference type="GO" id="GO:0016874">
    <property type="term" value="F:ligase activity"/>
    <property type="evidence" value="ECO:0007669"/>
    <property type="project" value="UniProtKB-UniRule"/>
</dbReference>
<proteinExistence type="inferred from homology"/>
<evidence type="ECO:0000256" key="1">
    <source>
        <dbReference type="ARBA" id="ARBA00022598"/>
    </source>
</evidence>
<reference evidence="5 6" key="1">
    <citation type="submission" date="2020-08" db="EMBL/GenBank/DDBJ databases">
        <title>Functional genomics of gut bacteria from endangered species of beetles.</title>
        <authorList>
            <person name="Carlos-Shanley C."/>
        </authorList>
    </citation>
    <scope>NUCLEOTIDE SEQUENCE [LARGE SCALE GENOMIC DNA]</scope>
    <source>
        <strain evidence="5 6">S00070</strain>
    </source>
</reference>
<feature type="coiled-coil region" evidence="2">
    <location>
        <begin position="435"/>
        <end position="462"/>
    </location>
</feature>
<organism evidence="5 6">
    <name type="scientific">Arcicella rosea</name>
    <dbReference type="NCBI Taxonomy" id="502909"/>
    <lineage>
        <taxon>Bacteria</taxon>
        <taxon>Pseudomonadati</taxon>
        <taxon>Bacteroidota</taxon>
        <taxon>Cytophagia</taxon>
        <taxon>Cytophagales</taxon>
        <taxon>Flectobacillaceae</taxon>
        <taxon>Arcicella</taxon>
    </lineage>
</organism>
<feature type="domain" description="Bacillithiol biosynthesis BshC C-terminal coiled-coil" evidence="4">
    <location>
        <begin position="360"/>
        <end position="512"/>
    </location>
</feature>
<comment type="similarity">
    <text evidence="2">Belongs to the BshC family.</text>
</comment>
<dbReference type="RefSeq" id="WP_184134992.1">
    <property type="nucleotide sequence ID" value="NZ_JACHKT010000020.1"/>
</dbReference>
<gene>
    <name evidence="2" type="primary">bshC</name>
    <name evidence="5" type="ORF">HNP25_002821</name>
</gene>
<evidence type="ECO:0000313" key="6">
    <source>
        <dbReference type="Proteomes" id="UP000524404"/>
    </source>
</evidence>
<evidence type="ECO:0000259" key="4">
    <source>
        <dbReference type="Pfam" id="PF24850"/>
    </source>
</evidence>
<keyword evidence="2" id="KW-0175">Coiled coil</keyword>
<evidence type="ECO:0000313" key="5">
    <source>
        <dbReference type="EMBL" id="MBB6004158.1"/>
    </source>
</evidence>
<keyword evidence="6" id="KW-1185">Reference proteome</keyword>
<dbReference type="NCBIfam" id="TIGR03998">
    <property type="entry name" value="thiol_BshC"/>
    <property type="match status" value="1"/>
</dbReference>
<dbReference type="InterPro" id="IPR055398">
    <property type="entry name" value="Rossmann-like_BshC"/>
</dbReference>
<dbReference type="Pfam" id="PF24850">
    <property type="entry name" value="CC_BshC"/>
    <property type="match status" value="1"/>
</dbReference>
<accession>A0A841EU38</accession>
<protein>
    <recommendedName>
        <fullName evidence="2">Putative cysteine ligase BshC</fullName>
        <ecNumber evidence="2">6.-.-.-</ecNumber>
    </recommendedName>
</protein>
<dbReference type="Proteomes" id="UP000524404">
    <property type="component" value="Unassembled WGS sequence"/>
</dbReference>
<sequence>MQIHQLPLETVNQFSSLFLDFINQNTKTKDFYENYPSIQGFEKQIALKQYDVTKRKVLVETLKQQYSGISNQPDFDILLSENTFTVTTGHQLNIFTGPLYVIYKLVTVINLAKSLKKAFPEYNFVPVYWMATEDHDFAEINHFSLFGKKLAWETAQKGAVGRMNPKELESLIAEMAECPAIFKDAYLNNETLANAARCYANELFGNQGLVCIDADDRKLKKLFAPIIKNDLLHHTAFDVVSKTSENLESLGYKTQISPREINFFYLDNGLRERIVKEENTYKVLNTDLSFSEAEILTILENEPEKFSPNVVLRPVYEEVILPNLAYIGGPSEVPYWLQLKSIFDFHQVAFPILMPRNFCLVVNKATAKKMEKLDLTSEDLFLDEISLKKNFIEKHSENSLSLSVESNAFVQIFDEILTKAIKIDKTLEGAVKGEQQKVLNALENLEKRLKKAEERNHETEVNQLLGVKQKLFPNGTPQERSENFLNFYLNNPEFLNQVSEVFDPLNFKFYVIIEE</sequence>
<dbReference type="InterPro" id="IPR055399">
    <property type="entry name" value="CC_BshC"/>
</dbReference>
<evidence type="ECO:0000256" key="2">
    <source>
        <dbReference type="HAMAP-Rule" id="MF_01867"/>
    </source>
</evidence>
<name>A0A841EU38_9BACT</name>